<evidence type="ECO:0000313" key="2">
    <source>
        <dbReference type="Proteomes" id="UP001165960"/>
    </source>
</evidence>
<reference evidence="1" key="1">
    <citation type="submission" date="2022-04" db="EMBL/GenBank/DDBJ databases">
        <title>Genome of the entomopathogenic fungus Entomophthora muscae.</title>
        <authorList>
            <person name="Elya C."/>
            <person name="Lovett B.R."/>
            <person name="Lee E."/>
            <person name="Macias A.M."/>
            <person name="Hajek A.E."/>
            <person name="De Bivort B.L."/>
            <person name="Kasson M.T."/>
            <person name="De Fine Licht H.H."/>
            <person name="Stajich J.E."/>
        </authorList>
    </citation>
    <scope>NUCLEOTIDE SEQUENCE</scope>
    <source>
        <strain evidence="1">Berkeley</strain>
    </source>
</reference>
<accession>A0ACC2SMD7</accession>
<protein>
    <submittedName>
        <fullName evidence="1">Uncharacterized protein</fullName>
    </submittedName>
</protein>
<keyword evidence="2" id="KW-1185">Reference proteome</keyword>
<gene>
    <name evidence="1" type="ORF">DSO57_1001725</name>
</gene>
<dbReference type="EMBL" id="QTSX02004974">
    <property type="protein sequence ID" value="KAJ9063287.1"/>
    <property type="molecule type" value="Genomic_DNA"/>
</dbReference>
<evidence type="ECO:0000313" key="1">
    <source>
        <dbReference type="EMBL" id="KAJ9063287.1"/>
    </source>
</evidence>
<proteinExistence type="predicted"/>
<name>A0ACC2SMD7_9FUNG</name>
<dbReference type="Proteomes" id="UP001165960">
    <property type="component" value="Unassembled WGS sequence"/>
</dbReference>
<comment type="caution">
    <text evidence="1">The sequence shown here is derived from an EMBL/GenBank/DDBJ whole genome shotgun (WGS) entry which is preliminary data.</text>
</comment>
<organism evidence="1 2">
    <name type="scientific">Entomophthora muscae</name>
    <dbReference type="NCBI Taxonomy" id="34485"/>
    <lineage>
        <taxon>Eukaryota</taxon>
        <taxon>Fungi</taxon>
        <taxon>Fungi incertae sedis</taxon>
        <taxon>Zoopagomycota</taxon>
        <taxon>Entomophthoromycotina</taxon>
        <taxon>Entomophthoromycetes</taxon>
        <taxon>Entomophthorales</taxon>
        <taxon>Entomophthoraceae</taxon>
        <taxon>Entomophthora</taxon>
    </lineage>
</organism>
<sequence length="418" mass="47611">MSTKTKTWGAGLLQPDVALGDRVTKYDAVFTWTCHHLTGSEILPMALKADPLADAAIPFLRGRDFKDVALGDDCPRQVQSLLDQTIKVPEWVDLDQIRRGQDFYWETFHSCGQVMMNHSLISDFAVSSIVRVLTCTGYLANPKSAYRRGAETAYMVSRAMERGQLVPWGRGWSAVVAVRLMHAQARIHAARISKRTNKPLLGLAISQQDLMFTLLLFSVTVILGYDKLGIKYTLQQRDDYIATFRYIGYLIGVDDPRCLLGDFTTALALKQSLDMYLIQPNKESAHMARVVIEGFENNPPYFLSFRHHAQLSRLLMGESLANEMQLPYPNTGLDMFLQLYILYHNSTLNLMLWFRREWALSFLERKVLNSFQALFRGTPTFQFRPLEKDGDYSVALDKRSHFPLLLVVLAFVAILLIK</sequence>